<accession>A0A6A5X6A6</accession>
<dbReference type="Gene3D" id="3.40.50.300">
    <property type="entry name" value="P-loop containing nucleotide triphosphate hydrolases"/>
    <property type="match status" value="1"/>
</dbReference>
<dbReference type="AlphaFoldDB" id="A0A6A5X6A6"/>
<dbReference type="PANTHER" id="PTHR36978:SF4">
    <property type="entry name" value="P-LOOP CONTAINING NUCLEOSIDE TRIPHOSPHATE HYDROLASE PROTEIN"/>
    <property type="match status" value="1"/>
</dbReference>
<evidence type="ECO:0000256" key="1">
    <source>
        <dbReference type="SAM" id="Phobius"/>
    </source>
</evidence>
<sequence>MSSASSTQRKVPLEVLHLSMPRTGSASMMEAYKILGFSTYHGTDFVDRPDDQVQWEKAVDAKWFGKGRPFERADFDAFLGEFHVLSDLPVIGFSEELLEMYPEAKVVLVDRDLDKWFESYAVSVIPNNYTPIVKILTTILEPYFLRARPATLIVNESHAWFGCHDEASYAASAREKYKSHYAMVRERVPRERLLNYELGSGWGPLCEFLGKKVPNEPFPFKNEREEFRKWMREVQRRKLRDGLWQVVKGVSVVGSGVLAAYVYGYGVRIWG</sequence>
<keyword evidence="1" id="KW-0812">Transmembrane</keyword>
<proteinExistence type="predicted"/>
<evidence type="ECO:0008006" key="4">
    <source>
        <dbReference type="Google" id="ProtNLM"/>
    </source>
</evidence>
<dbReference type="EMBL" id="ML978083">
    <property type="protein sequence ID" value="KAF2008518.1"/>
    <property type="molecule type" value="Genomic_DNA"/>
</dbReference>
<dbReference type="GeneID" id="54291714"/>
<organism evidence="2 3">
    <name type="scientific">Aaosphaeria arxii CBS 175.79</name>
    <dbReference type="NCBI Taxonomy" id="1450172"/>
    <lineage>
        <taxon>Eukaryota</taxon>
        <taxon>Fungi</taxon>
        <taxon>Dikarya</taxon>
        <taxon>Ascomycota</taxon>
        <taxon>Pezizomycotina</taxon>
        <taxon>Dothideomycetes</taxon>
        <taxon>Pleosporomycetidae</taxon>
        <taxon>Pleosporales</taxon>
        <taxon>Pleosporales incertae sedis</taxon>
        <taxon>Aaosphaeria</taxon>
    </lineage>
</organism>
<protein>
    <recommendedName>
        <fullName evidence="4">P-loop containing nucleoside triphosphate hydrolase protein</fullName>
    </recommendedName>
</protein>
<keyword evidence="1" id="KW-1133">Transmembrane helix</keyword>
<dbReference type="Proteomes" id="UP000799778">
    <property type="component" value="Unassembled WGS sequence"/>
</dbReference>
<reference evidence="2" key="1">
    <citation type="journal article" date="2020" name="Stud. Mycol.">
        <title>101 Dothideomycetes genomes: a test case for predicting lifestyles and emergence of pathogens.</title>
        <authorList>
            <person name="Haridas S."/>
            <person name="Albert R."/>
            <person name="Binder M."/>
            <person name="Bloem J."/>
            <person name="Labutti K."/>
            <person name="Salamov A."/>
            <person name="Andreopoulos B."/>
            <person name="Baker S."/>
            <person name="Barry K."/>
            <person name="Bills G."/>
            <person name="Bluhm B."/>
            <person name="Cannon C."/>
            <person name="Castanera R."/>
            <person name="Culley D."/>
            <person name="Daum C."/>
            <person name="Ezra D."/>
            <person name="Gonzalez J."/>
            <person name="Henrissat B."/>
            <person name="Kuo A."/>
            <person name="Liang C."/>
            <person name="Lipzen A."/>
            <person name="Lutzoni F."/>
            <person name="Magnuson J."/>
            <person name="Mondo S."/>
            <person name="Nolan M."/>
            <person name="Ohm R."/>
            <person name="Pangilinan J."/>
            <person name="Park H.-J."/>
            <person name="Ramirez L."/>
            <person name="Alfaro M."/>
            <person name="Sun H."/>
            <person name="Tritt A."/>
            <person name="Yoshinaga Y."/>
            <person name="Zwiers L.-H."/>
            <person name="Turgeon B."/>
            <person name="Goodwin S."/>
            <person name="Spatafora J."/>
            <person name="Crous P."/>
            <person name="Grigoriev I."/>
        </authorList>
    </citation>
    <scope>NUCLEOTIDE SEQUENCE</scope>
    <source>
        <strain evidence="2">CBS 175.79</strain>
    </source>
</reference>
<evidence type="ECO:0000313" key="3">
    <source>
        <dbReference type="Proteomes" id="UP000799778"/>
    </source>
</evidence>
<feature type="transmembrane region" description="Helical" evidence="1">
    <location>
        <begin position="242"/>
        <end position="263"/>
    </location>
</feature>
<dbReference type="InterPro" id="IPR027417">
    <property type="entry name" value="P-loop_NTPase"/>
</dbReference>
<dbReference type="SUPFAM" id="SSF52540">
    <property type="entry name" value="P-loop containing nucleoside triphosphate hydrolases"/>
    <property type="match status" value="1"/>
</dbReference>
<dbReference type="OrthoDB" id="408152at2759"/>
<name>A0A6A5X6A6_9PLEO</name>
<keyword evidence="1" id="KW-0472">Membrane</keyword>
<keyword evidence="3" id="KW-1185">Reference proteome</keyword>
<gene>
    <name evidence="2" type="ORF">BU24DRAFT_497956</name>
</gene>
<dbReference type="RefSeq" id="XP_033376857.1">
    <property type="nucleotide sequence ID" value="XM_033534317.1"/>
</dbReference>
<dbReference type="PANTHER" id="PTHR36978">
    <property type="entry name" value="P-LOOP CONTAINING NUCLEOTIDE TRIPHOSPHATE HYDROLASE"/>
    <property type="match status" value="1"/>
</dbReference>
<evidence type="ECO:0000313" key="2">
    <source>
        <dbReference type="EMBL" id="KAF2008518.1"/>
    </source>
</evidence>
<dbReference type="InterPro" id="IPR040632">
    <property type="entry name" value="Sulfotransfer_4"/>
</dbReference>
<dbReference type="Pfam" id="PF17784">
    <property type="entry name" value="Sulfotransfer_4"/>
    <property type="match status" value="1"/>
</dbReference>